<dbReference type="AlphaFoldDB" id="A0A540WME5"/>
<feature type="region of interest" description="Disordered" evidence="1">
    <location>
        <begin position="162"/>
        <end position="182"/>
    </location>
</feature>
<evidence type="ECO:0008006" key="4">
    <source>
        <dbReference type="Google" id="ProtNLM"/>
    </source>
</evidence>
<accession>A0A540WME5</accession>
<dbReference type="OrthoDB" id="5524463at2"/>
<protein>
    <recommendedName>
        <fullName evidence="4">Lipoprotein</fullName>
    </recommendedName>
</protein>
<organism evidence="2 3">
    <name type="scientific">Myxococcus llanfairpwllgwyngyllgogerychwyrndrobwllllantysiliogogogochensis</name>
    <dbReference type="NCBI Taxonomy" id="2590453"/>
    <lineage>
        <taxon>Bacteria</taxon>
        <taxon>Pseudomonadati</taxon>
        <taxon>Myxococcota</taxon>
        <taxon>Myxococcia</taxon>
        <taxon>Myxococcales</taxon>
        <taxon>Cystobacterineae</taxon>
        <taxon>Myxococcaceae</taxon>
        <taxon>Myxococcus</taxon>
    </lineage>
</organism>
<sequence length="182" mass="19587">MRFLQRTAVTTAFCCGLLALTGCPDKTSGPSPDSGVAEVPEAPKAPPPTTFALRSQVPDAGLAEISLDPGEKPVIEQTSTLELTASRGLRNYRVRLFDAAERAMVSDDVAEESDTGLVYRIVLPQPLKTGFEYTLVVDAQTGTAFTDTLGRDVEELRTTFLIAGEKEKPAPPPAPAKKKKRR</sequence>
<dbReference type="RefSeq" id="WP_141648045.1">
    <property type="nucleotide sequence ID" value="NZ_VIFM01000275.1"/>
</dbReference>
<evidence type="ECO:0000313" key="2">
    <source>
        <dbReference type="EMBL" id="TQF10165.1"/>
    </source>
</evidence>
<dbReference type="PROSITE" id="PS51257">
    <property type="entry name" value="PROKAR_LIPOPROTEIN"/>
    <property type="match status" value="1"/>
</dbReference>
<reference evidence="2 3" key="1">
    <citation type="submission" date="2019-06" db="EMBL/GenBank/DDBJ databases">
        <authorList>
            <person name="Livingstone P."/>
            <person name="Whitworth D."/>
        </authorList>
    </citation>
    <scope>NUCLEOTIDE SEQUENCE [LARGE SCALE GENOMIC DNA]</scope>
    <source>
        <strain evidence="2 3">AM401</strain>
    </source>
</reference>
<evidence type="ECO:0000256" key="1">
    <source>
        <dbReference type="SAM" id="MobiDB-lite"/>
    </source>
</evidence>
<proteinExistence type="predicted"/>
<name>A0A540WME5_9BACT</name>
<keyword evidence="3" id="KW-1185">Reference proteome</keyword>
<dbReference type="Proteomes" id="UP000315369">
    <property type="component" value="Unassembled WGS sequence"/>
</dbReference>
<comment type="caution">
    <text evidence="2">The sequence shown here is derived from an EMBL/GenBank/DDBJ whole genome shotgun (WGS) entry which is preliminary data.</text>
</comment>
<gene>
    <name evidence="2" type="ORF">FJV41_40870</name>
</gene>
<feature type="region of interest" description="Disordered" evidence="1">
    <location>
        <begin position="27"/>
        <end position="48"/>
    </location>
</feature>
<evidence type="ECO:0000313" key="3">
    <source>
        <dbReference type="Proteomes" id="UP000315369"/>
    </source>
</evidence>
<dbReference type="EMBL" id="VIFM01000275">
    <property type="protein sequence ID" value="TQF10165.1"/>
    <property type="molecule type" value="Genomic_DNA"/>
</dbReference>